<dbReference type="InterPro" id="IPR023370">
    <property type="entry name" value="TrmO-like_N"/>
</dbReference>
<dbReference type="Gene3D" id="2.40.30.70">
    <property type="entry name" value="YaeB-like"/>
    <property type="match status" value="1"/>
</dbReference>
<dbReference type="PANTHER" id="PTHR12818:SF0">
    <property type="entry name" value="TRNA (ADENINE(37)-N6)-METHYLTRANSFERASE"/>
    <property type="match status" value="1"/>
</dbReference>
<dbReference type="SUPFAM" id="SSF118196">
    <property type="entry name" value="YaeB-like"/>
    <property type="match status" value="2"/>
</dbReference>
<dbReference type="Proteomes" id="UP000735302">
    <property type="component" value="Unassembled WGS sequence"/>
</dbReference>
<dbReference type="Pfam" id="PF01980">
    <property type="entry name" value="TrmO_N"/>
    <property type="match status" value="1"/>
</dbReference>
<dbReference type="PANTHER" id="PTHR12818">
    <property type="entry name" value="TRNA (ADENINE(37)-N6)-METHYLTRANSFERASE"/>
    <property type="match status" value="1"/>
</dbReference>
<dbReference type="FunFam" id="3.30.2310.10:FF:000002">
    <property type="entry name" value="tRNA methyltransferase O"/>
    <property type="match status" value="1"/>
</dbReference>
<organism evidence="5 6">
    <name type="scientific">Plakobranchus ocellatus</name>
    <dbReference type="NCBI Taxonomy" id="259542"/>
    <lineage>
        <taxon>Eukaryota</taxon>
        <taxon>Metazoa</taxon>
        <taxon>Spiralia</taxon>
        <taxon>Lophotrochozoa</taxon>
        <taxon>Mollusca</taxon>
        <taxon>Gastropoda</taxon>
        <taxon>Heterobranchia</taxon>
        <taxon>Euthyneura</taxon>
        <taxon>Panpulmonata</taxon>
        <taxon>Sacoglossa</taxon>
        <taxon>Placobranchoidea</taxon>
        <taxon>Plakobranchidae</taxon>
        <taxon>Plakobranchus</taxon>
    </lineage>
</organism>
<dbReference type="Gene3D" id="3.30.2310.10">
    <property type="entry name" value="YaeB-like"/>
    <property type="match status" value="1"/>
</dbReference>
<proteinExistence type="inferred from homology"/>
<comment type="caution">
    <text evidence="5">The sequence shown here is derived from an EMBL/GenBank/DDBJ whole genome shotgun (WGS) entry which is preliminary data.</text>
</comment>
<dbReference type="InterPro" id="IPR040372">
    <property type="entry name" value="YaeB-like"/>
</dbReference>
<feature type="region of interest" description="Disordered" evidence="3">
    <location>
        <begin position="157"/>
        <end position="186"/>
    </location>
</feature>
<keyword evidence="6" id="KW-1185">Reference proteome</keyword>
<dbReference type="PROSITE" id="PS51668">
    <property type="entry name" value="TSAA_2"/>
    <property type="match status" value="1"/>
</dbReference>
<dbReference type="NCBIfam" id="TIGR00104">
    <property type="entry name" value="tRNA_TsaA"/>
    <property type="match status" value="1"/>
</dbReference>
<dbReference type="CDD" id="cd09281">
    <property type="entry name" value="UPF0066"/>
    <property type="match status" value="1"/>
</dbReference>
<keyword evidence="1" id="KW-0949">S-adenosyl-L-methionine</keyword>
<protein>
    <submittedName>
        <fullName evidence="5">tRNA (Adenine(37)-n6)-methyltransferase</fullName>
    </submittedName>
</protein>
<name>A0AAV4BZ61_9GAST</name>
<evidence type="ECO:0000256" key="1">
    <source>
        <dbReference type="ARBA" id="ARBA00022691"/>
    </source>
</evidence>
<dbReference type="PROSITE" id="PS01318">
    <property type="entry name" value="TSAA_1"/>
    <property type="match status" value="1"/>
</dbReference>
<dbReference type="InterPro" id="IPR036414">
    <property type="entry name" value="YaeB_N_sf"/>
</dbReference>
<sequence length="474" mass="52673">MKPIGTMKSLFHFKNGTPRQASVCRNASGILKIEKNIFNNPEHSLEGLEEFSHAWVIFVFHKNNNAYSKAKVKPPRLDGRRTGVFATRSPYRPNNIGLSLLKIDKIEGSTIYFSGVDMIDGTPILDVKPYIPEYDNPVSCSTSLLNAQIQSLEEQTGLDKKMPVVPSSHIPNSPADNEESNLATSESANASGIVDLEKGFYALTAALDKVGETLTSKTLKSPNKDIKEMSQSYAAADNNDIDGSHCVLGAMGGEDDDLDTFLSGIISQAKHSLSSETQSSKDNYLQSDDDLLPTSVEMKKTKLNKPKLSSGELNLSVSSEHLDENISVRKHFFKKIETLDNNLSRESTNDKNINPSNSLVIAPWLHNPPVKKLKVTFTSQAMQQLCSFTKSSPDPHYRLQHLSNSEDVESAIIDVLREEPRSVYRRQHCQDSLYFFTVDVVHITCWFDEDTAQVVRLKPAASVPQLEKNLNQNS</sequence>
<dbReference type="InterPro" id="IPR036413">
    <property type="entry name" value="YaeB-like_sf"/>
</dbReference>
<evidence type="ECO:0000313" key="6">
    <source>
        <dbReference type="Proteomes" id="UP000735302"/>
    </source>
</evidence>
<gene>
    <name evidence="5" type="ORF">PoB_005111000</name>
</gene>
<reference evidence="5 6" key="1">
    <citation type="journal article" date="2021" name="Elife">
        <title>Chloroplast acquisition without the gene transfer in kleptoplastic sea slugs, Plakobranchus ocellatus.</title>
        <authorList>
            <person name="Maeda T."/>
            <person name="Takahashi S."/>
            <person name="Yoshida T."/>
            <person name="Shimamura S."/>
            <person name="Takaki Y."/>
            <person name="Nagai Y."/>
            <person name="Toyoda A."/>
            <person name="Suzuki Y."/>
            <person name="Arimoto A."/>
            <person name="Ishii H."/>
            <person name="Satoh N."/>
            <person name="Nishiyama T."/>
            <person name="Hasebe M."/>
            <person name="Maruyama T."/>
            <person name="Minagawa J."/>
            <person name="Obokata J."/>
            <person name="Shigenobu S."/>
        </authorList>
    </citation>
    <scope>NUCLEOTIDE SEQUENCE [LARGE SCALE GENOMIC DNA]</scope>
</reference>
<evidence type="ECO:0000256" key="2">
    <source>
        <dbReference type="ARBA" id="ARBA00033753"/>
    </source>
</evidence>
<feature type="compositionally biased region" description="Polar residues" evidence="3">
    <location>
        <begin position="169"/>
        <end position="186"/>
    </location>
</feature>
<feature type="domain" description="TsaA-like" evidence="4">
    <location>
        <begin position="1"/>
        <end position="139"/>
    </location>
</feature>
<evidence type="ECO:0000259" key="4">
    <source>
        <dbReference type="PROSITE" id="PS51668"/>
    </source>
</evidence>
<evidence type="ECO:0000313" key="5">
    <source>
        <dbReference type="EMBL" id="GFO24605.1"/>
    </source>
</evidence>
<evidence type="ECO:0000256" key="3">
    <source>
        <dbReference type="SAM" id="MobiDB-lite"/>
    </source>
</evidence>
<dbReference type="InterPro" id="IPR023368">
    <property type="entry name" value="UPF0066_cons_site"/>
</dbReference>
<accession>A0AAV4BZ61</accession>
<dbReference type="AlphaFoldDB" id="A0AAV4BZ61"/>
<dbReference type="EMBL" id="BLXT01005617">
    <property type="protein sequence ID" value="GFO24605.1"/>
    <property type="molecule type" value="Genomic_DNA"/>
</dbReference>
<comment type="similarity">
    <text evidence="2">Belongs to the tRNA methyltransferase O family.</text>
</comment>